<dbReference type="EMBL" id="JAIWIU010000047">
    <property type="protein sequence ID" value="MCA2016122.1"/>
    <property type="molecule type" value="Genomic_DNA"/>
</dbReference>
<name>A0ABS7YM45_9VIBR</name>
<feature type="region of interest" description="Disordered" evidence="1">
    <location>
        <begin position="1"/>
        <end position="25"/>
    </location>
</feature>
<gene>
    <name evidence="2" type="ORF">LDJ79_08370</name>
</gene>
<keyword evidence="3" id="KW-1185">Reference proteome</keyword>
<sequence>MKQTIEKSVKEIEDEKKEEKRKAAYERRKKADNIRKYSGLKMKKVHLHQETLMDLKTLARLYGFKTSDDELGYDDLSCLITLLSDILLKKNSFKAMDFEAAMLKRLHLTVKYCQYEDNSILAMDEYEISALLRDYKYTLPKTTIELLLGRDAVESDFDWSNDVIDALANERKVKAVINEITF</sequence>
<comment type="caution">
    <text evidence="2">The sequence shown here is derived from an EMBL/GenBank/DDBJ whole genome shotgun (WGS) entry which is preliminary data.</text>
</comment>
<accession>A0ABS7YM45</accession>
<dbReference type="RefSeq" id="WP_225250252.1">
    <property type="nucleotide sequence ID" value="NZ_JAIWIU010000047.1"/>
</dbReference>
<dbReference type="Proteomes" id="UP001199044">
    <property type="component" value="Unassembled WGS sequence"/>
</dbReference>
<evidence type="ECO:0000256" key="1">
    <source>
        <dbReference type="SAM" id="MobiDB-lite"/>
    </source>
</evidence>
<evidence type="ECO:0000313" key="2">
    <source>
        <dbReference type="EMBL" id="MCA2016122.1"/>
    </source>
</evidence>
<organism evidence="2 3">
    <name type="scientific">Vibrio tritonius</name>
    <dbReference type="NCBI Taxonomy" id="1435069"/>
    <lineage>
        <taxon>Bacteria</taxon>
        <taxon>Pseudomonadati</taxon>
        <taxon>Pseudomonadota</taxon>
        <taxon>Gammaproteobacteria</taxon>
        <taxon>Vibrionales</taxon>
        <taxon>Vibrionaceae</taxon>
        <taxon>Vibrio</taxon>
    </lineage>
</organism>
<proteinExistence type="predicted"/>
<reference evidence="3" key="1">
    <citation type="submission" date="2023-07" db="EMBL/GenBank/DDBJ databases">
        <title>Molecular identification of indigenous halophilic bacteria isolated from red sea cost, biodegradation of synthetic dyes and assessment of degraded metabolite toxicity.</title>
        <authorList>
            <person name="Chaieb K."/>
            <person name="Altayb H.N."/>
        </authorList>
    </citation>
    <scope>NUCLEOTIDE SEQUENCE [LARGE SCALE GENOMIC DNA]</scope>
    <source>
        <strain evidence="3">K20</strain>
    </source>
</reference>
<evidence type="ECO:0000313" key="3">
    <source>
        <dbReference type="Proteomes" id="UP001199044"/>
    </source>
</evidence>
<protein>
    <submittedName>
        <fullName evidence="2">Uncharacterized protein</fullName>
    </submittedName>
</protein>